<dbReference type="Proteomes" id="UP000260680">
    <property type="component" value="Unassembled WGS sequence"/>
</dbReference>
<evidence type="ECO:0000313" key="2">
    <source>
        <dbReference type="EMBL" id="RFZ79823.1"/>
    </source>
</evidence>
<evidence type="ECO:0000256" key="1">
    <source>
        <dbReference type="SAM" id="Coils"/>
    </source>
</evidence>
<dbReference type="InterPro" id="IPR026989">
    <property type="entry name" value="TnpV"/>
</dbReference>
<gene>
    <name evidence="2" type="ORF">DS742_06180</name>
</gene>
<name>A0A3E2NFV5_9FIRM</name>
<protein>
    <submittedName>
        <fullName evidence="2">TnpV protein</fullName>
    </submittedName>
</protein>
<accession>A0A3E2NFV5</accession>
<dbReference type="EMBL" id="QOHO01000017">
    <property type="protein sequence ID" value="RFZ79823.1"/>
    <property type="molecule type" value="Genomic_DNA"/>
</dbReference>
<reference evidence="2 3" key="1">
    <citation type="submission" date="2018-07" db="EMBL/GenBank/DDBJ databases">
        <title>New species, Clostridium PI-S10-A1B.</title>
        <authorList>
            <person name="Krishna G."/>
            <person name="Summeta K."/>
            <person name="Shikha S."/>
            <person name="Prabhu P.B."/>
            <person name="Suresh K."/>
        </authorList>
    </citation>
    <scope>NUCLEOTIDE SEQUENCE [LARGE SCALE GENOMIC DNA]</scope>
    <source>
        <strain evidence="2 3">PI-S10-A1B</strain>
    </source>
</reference>
<keyword evidence="1" id="KW-0175">Coiled coil</keyword>
<organism evidence="2 3">
    <name type="scientific">Lacrimispora amygdalina</name>
    <dbReference type="NCBI Taxonomy" id="253257"/>
    <lineage>
        <taxon>Bacteria</taxon>
        <taxon>Bacillati</taxon>
        <taxon>Bacillota</taxon>
        <taxon>Clostridia</taxon>
        <taxon>Lachnospirales</taxon>
        <taxon>Lachnospiraceae</taxon>
        <taxon>Lacrimispora</taxon>
    </lineage>
</organism>
<proteinExistence type="predicted"/>
<sequence length="125" mass="14965">MRELKPVIYENGIQYVLVGDYYIPVLKLPEEHRPIGRWGRLYRDYMKEVHSAMYQSMTLSCTLWTYLADLNEQAESRLETIIRQMKEAEGVTEEMKAREQLMWVQCMNSIQNRAQEIVLHEMIYT</sequence>
<comment type="caution">
    <text evidence="2">The sequence shown here is derived from an EMBL/GenBank/DDBJ whole genome shotgun (WGS) entry which is preliminary data.</text>
</comment>
<dbReference type="Pfam" id="PF14198">
    <property type="entry name" value="TnpV"/>
    <property type="match status" value="1"/>
</dbReference>
<dbReference type="RefSeq" id="WP_117416128.1">
    <property type="nucleotide sequence ID" value="NZ_QOHO01000017.1"/>
</dbReference>
<dbReference type="OrthoDB" id="9797564at2"/>
<evidence type="ECO:0000313" key="3">
    <source>
        <dbReference type="Proteomes" id="UP000260680"/>
    </source>
</evidence>
<feature type="coiled-coil region" evidence="1">
    <location>
        <begin position="71"/>
        <end position="98"/>
    </location>
</feature>
<dbReference type="AlphaFoldDB" id="A0A3E2NFV5"/>